<accession>A0A8B8EGD8</accession>
<evidence type="ECO:0000256" key="6">
    <source>
        <dbReference type="ARBA" id="ARBA00023136"/>
    </source>
</evidence>
<comment type="subcellular location">
    <subcellularLocation>
        <location evidence="1">Membrane</location>
        <topology evidence="1">Multi-pass membrane protein</topology>
    </subcellularLocation>
</comment>
<evidence type="ECO:0000256" key="7">
    <source>
        <dbReference type="SAM" id="Phobius"/>
    </source>
</evidence>
<name>A0A8B8EGD8_CRAVI</name>
<evidence type="ECO:0000256" key="4">
    <source>
        <dbReference type="ARBA" id="ARBA00022847"/>
    </source>
</evidence>
<evidence type="ECO:0000256" key="5">
    <source>
        <dbReference type="ARBA" id="ARBA00022989"/>
    </source>
</evidence>
<dbReference type="PANTHER" id="PTHR11662:SF399">
    <property type="entry name" value="FI19708P1-RELATED"/>
    <property type="match status" value="1"/>
</dbReference>
<dbReference type="PROSITE" id="PS50850">
    <property type="entry name" value="MFS"/>
    <property type="match status" value="1"/>
</dbReference>
<feature type="transmembrane region" description="Helical" evidence="7">
    <location>
        <begin position="476"/>
        <end position="495"/>
    </location>
</feature>
<feature type="transmembrane region" description="Helical" evidence="7">
    <location>
        <begin position="210"/>
        <end position="235"/>
    </location>
</feature>
<feature type="transmembrane region" description="Helical" evidence="7">
    <location>
        <begin position="309"/>
        <end position="330"/>
    </location>
</feature>
<dbReference type="AlphaFoldDB" id="A0A8B8EGD8"/>
<dbReference type="GO" id="GO:0015293">
    <property type="term" value="F:symporter activity"/>
    <property type="evidence" value="ECO:0007669"/>
    <property type="project" value="UniProtKB-KW"/>
</dbReference>
<keyword evidence="5 7" id="KW-1133">Transmembrane helix</keyword>
<dbReference type="GO" id="GO:0016020">
    <property type="term" value="C:membrane"/>
    <property type="evidence" value="ECO:0007669"/>
    <property type="project" value="UniProtKB-SubCell"/>
</dbReference>
<dbReference type="PANTHER" id="PTHR11662">
    <property type="entry name" value="SOLUTE CARRIER FAMILY 17"/>
    <property type="match status" value="1"/>
</dbReference>
<feature type="transmembrane region" description="Helical" evidence="7">
    <location>
        <begin position="407"/>
        <end position="429"/>
    </location>
</feature>
<dbReference type="SUPFAM" id="SSF103473">
    <property type="entry name" value="MFS general substrate transporter"/>
    <property type="match status" value="1"/>
</dbReference>
<dbReference type="InterPro" id="IPR050382">
    <property type="entry name" value="MFS_Na/Anion_cotransporter"/>
</dbReference>
<evidence type="ECO:0000256" key="1">
    <source>
        <dbReference type="ARBA" id="ARBA00004141"/>
    </source>
</evidence>
<proteinExistence type="predicted"/>
<evidence type="ECO:0000259" key="8">
    <source>
        <dbReference type="PROSITE" id="PS50850"/>
    </source>
</evidence>
<keyword evidence="9" id="KW-1185">Reference proteome</keyword>
<keyword evidence="4" id="KW-0769">Symport</keyword>
<keyword evidence="6 7" id="KW-0472">Membrane</keyword>
<dbReference type="InterPro" id="IPR011701">
    <property type="entry name" value="MFS"/>
</dbReference>
<dbReference type="FunFam" id="1.20.1250.20:FF:000003">
    <property type="entry name" value="Solute carrier family 17 member 3"/>
    <property type="match status" value="1"/>
</dbReference>
<evidence type="ECO:0000313" key="10">
    <source>
        <dbReference type="RefSeq" id="XP_022339145.1"/>
    </source>
</evidence>
<feature type="transmembrane region" description="Helical" evidence="7">
    <location>
        <begin position="31"/>
        <end position="59"/>
    </location>
</feature>
<feature type="domain" description="Major facilitator superfamily (MFS) profile" evidence="8">
    <location>
        <begin position="38"/>
        <end position="500"/>
    </location>
</feature>
<feature type="transmembrane region" description="Helical" evidence="7">
    <location>
        <begin position="382"/>
        <end position="401"/>
    </location>
</feature>
<keyword evidence="2" id="KW-0813">Transport</keyword>
<organism evidence="9 10">
    <name type="scientific">Crassostrea virginica</name>
    <name type="common">Eastern oyster</name>
    <dbReference type="NCBI Taxonomy" id="6565"/>
    <lineage>
        <taxon>Eukaryota</taxon>
        <taxon>Metazoa</taxon>
        <taxon>Spiralia</taxon>
        <taxon>Lophotrochozoa</taxon>
        <taxon>Mollusca</taxon>
        <taxon>Bivalvia</taxon>
        <taxon>Autobranchia</taxon>
        <taxon>Pteriomorphia</taxon>
        <taxon>Ostreida</taxon>
        <taxon>Ostreoidea</taxon>
        <taxon>Ostreidae</taxon>
        <taxon>Crassostrea</taxon>
    </lineage>
</organism>
<feature type="transmembrane region" description="Helical" evidence="7">
    <location>
        <begin position="441"/>
        <end position="464"/>
    </location>
</feature>
<dbReference type="RefSeq" id="XP_022339145.1">
    <property type="nucleotide sequence ID" value="XM_022483437.1"/>
</dbReference>
<evidence type="ECO:0000256" key="3">
    <source>
        <dbReference type="ARBA" id="ARBA00022692"/>
    </source>
</evidence>
<feature type="transmembrane region" description="Helical" evidence="7">
    <location>
        <begin position="148"/>
        <end position="165"/>
    </location>
</feature>
<dbReference type="InterPro" id="IPR036259">
    <property type="entry name" value="MFS_trans_sf"/>
</dbReference>
<feature type="transmembrane region" description="Helical" evidence="7">
    <location>
        <begin position="350"/>
        <end position="370"/>
    </location>
</feature>
<gene>
    <name evidence="10" type="primary">LOC111134436</name>
</gene>
<dbReference type="OrthoDB" id="2985014at2759"/>
<reference evidence="10" key="1">
    <citation type="submission" date="2025-08" db="UniProtKB">
        <authorList>
            <consortium name="RefSeq"/>
        </authorList>
    </citation>
    <scope>IDENTIFICATION</scope>
    <source>
        <tissue evidence="10">Whole sample</tissue>
    </source>
</reference>
<keyword evidence="3 7" id="KW-0812">Transmembrane</keyword>
<dbReference type="Gene3D" id="1.20.1250.20">
    <property type="entry name" value="MFS general substrate transporter like domains"/>
    <property type="match status" value="2"/>
</dbReference>
<dbReference type="Pfam" id="PF07690">
    <property type="entry name" value="MFS_1"/>
    <property type="match status" value="1"/>
</dbReference>
<feature type="transmembrane region" description="Helical" evidence="7">
    <location>
        <begin position="241"/>
        <end position="260"/>
    </location>
</feature>
<dbReference type="InterPro" id="IPR020846">
    <property type="entry name" value="MFS_dom"/>
</dbReference>
<dbReference type="GO" id="GO:0006820">
    <property type="term" value="P:monoatomic anion transport"/>
    <property type="evidence" value="ECO:0007669"/>
    <property type="project" value="TreeGrafter"/>
</dbReference>
<dbReference type="KEGG" id="cvn:111134436"/>
<feature type="transmembrane region" description="Helical" evidence="7">
    <location>
        <begin position="171"/>
        <end position="189"/>
    </location>
</feature>
<sequence>MTKSKDVLVVSTVDEITIDPKDVPWWTSSRLGLAVLGFFGFVNLYALRFNLSVAIVCMVNGTAVRLNSKEDTNSVNNTSSGSADQHFESSCGLIAADTNATIVREFQDGDILWDKTTQGLILGSFFWGYLATQIPGGWFAIKFGGRRVLGLCMALCSLCTFLTPIAAQTSYIFLMVIRIILGIGSGTVFPAMHTMWGKWAPPLERSKLTAFTYAGARAGIVMIFPIASLLCKYGFAGGWPSIFYISGILSSVWVVLWMLLTSDTPEEHSRISPVEKLYIRQCLQKTAHKEEPGKKLNVPWKSIFTSMPVYAIIVSNIASDWGGYTLLTNIPTYMNEVLKLDITSNGLYSALPYIGFWGLINISGVLADLAQKCLSATFTRKLFDISGKVIPGFLLIGLGYLDCTMKVLAIALLILGVSASGFQYSGFLINHMDIAPAYAGILFGISNSAGAITGFISPAVVGLITEKGQSQSEWQIVFYVAAAIYLSSALFYLIFGSAELQEWAMEEKCLEVKINMLEKGGEDKSEKDPEV</sequence>
<dbReference type="GeneID" id="111134436"/>
<dbReference type="Proteomes" id="UP000694844">
    <property type="component" value="Chromosome 5"/>
</dbReference>
<dbReference type="CDD" id="cd17318">
    <property type="entry name" value="MFS_SLC17"/>
    <property type="match status" value="1"/>
</dbReference>
<evidence type="ECO:0000313" key="9">
    <source>
        <dbReference type="Proteomes" id="UP000694844"/>
    </source>
</evidence>
<protein>
    <submittedName>
        <fullName evidence="10">Uncharacterized transporter slc-17.2-like isoform X1</fullName>
    </submittedName>
</protein>
<evidence type="ECO:0000256" key="2">
    <source>
        <dbReference type="ARBA" id="ARBA00022448"/>
    </source>
</evidence>